<sequence>MRYFSTQKNPWSEQEVCGTVPKPGSSSLNYKEDDEQAMLALVLCQSEMNEDCSLHQALQATQEEEHERELQRSPELSVRDYHCSKPSSDLK</sequence>
<accession>A0A4E0RWA4</accession>
<keyword evidence="3" id="KW-1185">Reference proteome</keyword>
<protein>
    <submittedName>
        <fullName evidence="2">Uncharacterized protein</fullName>
    </submittedName>
</protein>
<gene>
    <name evidence="2" type="ORF">D915_009708</name>
</gene>
<evidence type="ECO:0000256" key="1">
    <source>
        <dbReference type="SAM" id="MobiDB-lite"/>
    </source>
</evidence>
<proteinExistence type="predicted"/>
<dbReference type="Proteomes" id="UP000230066">
    <property type="component" value="Unassembled WGS sequence"/>
</dbReference>
<evidence type="ECO:0000313" key="3">
    <source>
        <dbReference type="Proteomes" id="UP000230066"/>
    </source>
</evidence>
<feature type="region of interest" description="Disordered" evidence="1">
    <location>
        <begin position="1"/>
        <end position="26"/>
    </location>
</feature>
<reference evidence="2" key="1">
    <citation type="submission" date="2019-03" db="EMBL/GenBank/DDBJ databases">
        <title>Improved annotation for the trematode Fasciola hepatica.</title>
        <authorList>
            <person name="Choi Y.-J."/>
            <person name="Martin J."/>
            <person name="Mitreva M."/>
        </authorList>
    </citation>
    <scope>NUCLEOTIDE SEQUENCE [LARGE SCALE GENOMIC DNA]</scope>
</reference>
<comment type="caution">
    <text evidence="2">The sequence shown here is derived from an EMBL/GenBank/DDBJ whole genome shotgun (WGS) entry which is preliminary data.</text>
</comment>
<dbReference type="AlphaFoldDB" id="A0A4E0RWA4"/>
<name>A0A4E0RWA4_FASHE</name>
<evidence type="ECO:0000313" key="2">
    <source>
        <dbReference type="EMBL" id="THD19310.1"/>
    </source>
</evidence>
<dbReference type="EMBL" id="JXXN02006739">
    <property type="protein sequence ID" value="THD19310.1"/>
    <property type="molecule type" value="Genomic_DNA"/>
</dbReference>
<feature type="compositionally biased region" description="Polar residues" evidence="1">
    <location>
        <begin position="1"/>
        <end position="12"/>
    </location>
</feature>
<organism evidence="2 3">
    <name type="scientific">Fasciola hepatica</name>
    <name type="common">Liver fluke</name>
    <dbReference type="NCBI Taxonomy" id="6192"/>
    <lineage>
        <taxon>Eukaryota</taxon>
        <taxon>Metazoa</taxon>
        <taxon>Spiralia</taxon>
        <taxon>Lophotrochozoa</taxon>
        <taxon>Platyhelminthes</taxon>
        <taxon>Trematoda</taxon>
        <taxon>Digenea</taxon>
        <taxon>Plagiorchiida</taxon>
        <taxon>Echinostomata</taxon>
        <taxon>Echinostomatoidea</taxon>
        <taxon>Fasciolidae</taxon>
        <taxon>Fasciola</taxon>
    </lineage>
</organism>
<feature type="compositionally biased region" description="Basic and acidic residues" evidence="1">
    <location>
        <begin position="63"/>
        <end position="91"/>
    </location>
</feature>
<feature type="region of interest" description="Disordered" evidence="1">
    <location>
        <begin position="59"/>
        <end position="91"/>
    </location>
</feature>